<dbReference type="Proteomes" id="UP000190814">
    <property type="component" value="Unassembled WGS sequence"/>
</dbReference>
<feature type="transmembrane region" description="Helical" evidence="1">
    <location>
        <begin position="173"/>
        <end position="197"/>
    </location>
</feature>
<feature type="transmembrane region" description="Helical" evidence="1">
    <location>
        <begin position="14"/>
        <end position="33"/>
    </location>
</feature>
<organism evidence="2 3">
    <name type="scientific">Eubacterium uniforme</name>
    <dbReference type="NCBI Taxonomy" id="39495"/>
    <lineage>
        <taxon>Bacteria</taxon>
        <taxon>Bacillati</taxon>
        <taxon>Bacillota</taxon>
        <taxon>Clostridia</taxon>
        <taxon>Eubacteriales</taxon>
        <taxon>Eubacteriaceae</taxon>
        <taxon>Eubacterium</taxon>
    </lineage>
</organism>
<evidence type="ECO:0000313" key="3">
    <source>
        <dbReference type="Proteomes" id="UP000190814"/>
    </source>
</evidence>
<proteinExistence type="predicted"/>
<name>A0A1T4VUA3_9FIRM</name>
<dbReference type="RefSeq" id="WP_078766464.1">
    <property type="nucleotide sequence ID" value="NZ_FUXZ01000009.1"/>
</dbReference>
<keyword evidence="1" id="KW-0472">Membrane</keyword>
<keyword evidence="3" id="KW-1185">Reference proteome</keyword>
<dbReference type="EMBL" id="FUXZ01000009">
    <property type="protein sequence ID" value="SKA68562.1"/>
    <property type="molecule type" value="Genomic_DNA"/>
</dbReference>
<protein>
    <submittedName>
        <fullName evidence="2">Uncharacterized protein</fullName>
    </submittedName>
</protein>
<gene>
    <name evidence="2" type="ORF">SAMN02745111_01607</name>
</gene>
<accession>A0A1T4VUA3</accession>
<dbReference type="AlphaFoldDB" id="A0A1T4VUA3"/>
<keyword evidence="1" id="KW-1133">Transmembrane helix</keyword>
<feature type="transmembrane region" description="Helical" evidence="1">
    <location>
        <begin position="114"/>
        <end position="130"/>
    </location>
</feature>
<sequence>MYLGIYKYVPRENLNYKLAIVFYLLGAFGFFDIRGRGSLFIWPMAATVLILNGFLNITVAGYVSVFPGIKKASTIGITMICTFAYLSVFTVYVLFRGICYDYYNLPADAVKNEVMYFLALMFAYQVYMCIGIKKPVVTFFSLGVVAAVITSNKDITDYLLTHGMDDFVEEFSVYHFALVGYFGIILIGIFTYVVLYLTYNIPYPRRMYDTVNKQENIIV</sequence>
<feature type="transmembrane region" description="Helical" evidence="1">
    <location>
        <begin position="137"/>
        <end position="153"/>
    </location>
</feature>
<feature type="transmembrane region" description="Helical" evidence="1">
    <location>
        <begin position="75"/>
        <end position="94"/>
    </location>
</feature>
<reference evidence="2 3" key="1">
    <citation type="submission" date="2017-02" db="EMBL/GenBank/DDBJ databases">
        <authorList>
            <person name="Peterson S.W."/>
        </authorList>
    </citation>
    <scope>NUCLEOTIDE SEQUENCE [LARGE SCALE GENOMIC DNA]</scope>
    <source>
        <strain evidence="2 3">ATCC 35992</strain>
    </source>
</reference>
<evidence type="ECO:0000256" key="1">
    <source>
        <dbReference type="SAM" id="Phobius"/>
    </source>
</evidence>
<feature type="transmembrane region" description="Helical" evidence="1">
    <location>
        <begin position="39"/>
        <end position="63"/>
    </location>
</feature>
<keyword evidence="1" id="KW-0812">Transmembrane</keyword>
<evidence type="ECO:0000313" key="2">
    <source>
        <dbReference type="EMBL" id="SKA68562.1"/>
    </source>
</evidence>
<dbReference type="STRING" id="39495.SAMN02745111_01607"/>